<dbReference type="PANTHER" id="PTHR12425:SF5">
    <property type="entry name" value="SYNEMBRYN"/>
    <property type="match status" value="1"/>
</dbReference>
<keyword evidence="5" id="KW-1185">Reference proteome</keyword>
<evidence type="ECO:0000256" key="1">
    <source>
        <dbReference type="ARBA" id="ARBA00009049"/>
    </source>
</evidence>
<evidence type="ECO:0000313" key="4">
    <source>
        <dbReference type="EMBL" id="KAK6750794.1"/>
    </source>
</evidence>
<accession>A0ABR1DK07</accession>
<keyword evidence="2" id="KW-0344">Guanine-nucleotide releasing factor</keyword>
<evidence type="ECO:0000256" key="2">
    <source>
        <dbReference type="ARBA" id="ARBA00022658"/>
    </source>
</evidence>
<dbReference type="EMBL" id="JAVFWL010000004">
    <property type="protein sequence ID" value="KAK6750794.1"/>
    <property type="molecule type" value="Genomic_DNA"/>
</dbReference>
<dbReference type="Proteomes" id="UP001303046">
    <property type="component" value="Unassembled WGS sequence"/>
</dbReference>
<keyword evidence="3" id="KW-0143">Chaperone</keyword>
<name>A0ABR1DK07_NECAM</name>
<evidence type="ECO:0000313" key="5">
    <source>
        <dbReference type="Proteomes" id="UP001303046"/>
    </source>
</evidence>
<sequence length="540" mass="59944">MDSVVSAAVVQSLSSLPAEDACRRLEALNASLTTRSKFEDVDRSAREEIVKLVENLCDRSSLVAPILELIRILARDKTLLDVLLVESVRLFILRSSGLTDISSSVIRDVLEADKCLVNTLFNSPQMRQTFETQAPALLLDRISAFAMADYSGKYEWLNEIPEDSRNTVWLLDLRIAFLVSAHSSEIQSKWGTAPLALTTFLDIIRQYTSAAAEVECFEPEEASRRLGEYIDRAAEAAKTLFNITYKRSDDIDEEYVDKITEAVAALIKAKPPSPVMEQHAVNLLATLKLNTSLLCPKMKTTDSHTEQYDLYDMSFAQALLDAMERKLDDNNNSDSDLLSTYFGSALKLCTACKEARRYCRLKILPPLVAADVVRRPDEGETLRNKVIRVMMSPAFSKDLASEFMFVLCKRSVNRLIKYTGLGHSAGLLANSGLLGQINAPKSASDSEDSETEDYRAVENRINPVTGCLRPETSGPSPLDGMSEEQKEYEAMKLVNAMNKLMKTGVVKPGTIGEDGRPREVGHVLELLKDVSDGEHHSDSE</sequence>
<comment type="similarity">
    <text evidence="1">Belongs to the synembryn family.</text>
</comment>
<gene>
    <name evidence="4" type="primary">Necator_chrIV.g15933</name>
    <name evidence="4" type="ORF">RB195_002638</name>
</gene>
<protein>
    <recommendedName>
        <fullName evidence="6">Synembryn</fullName>
    </recommendedName>
</protein>
<reference evidence="4 5" key="1">
    <citation type="submission" date="2023-08" db="EMBL/GenBank/DDBJ databases">
        <title>A Necator americanus chromosomal reference genome.</title>
        <authorList>
            <person name="Ilik V."/>
            <person name="Petrzelkova K.J."/>
            <person name="Pardy F."/>
            <person name="Fuh T."/>
            <person name="Niatou-Singa F.S."/>
            <person name="Gouil Q."/>
            <person name="Baker L."/>
            <person name="Ritchie M.E."/>
            <person name="Jex A.R."/>
            <person name="Gazzola D."/>
            <person name="Li H."/>
            <person name="Toshio Fujiwara R."/>
            <person name="Zhan B."/>
            <person name="Aroian R.V."/>
            <person name="Pafco B."/>
            <person name="Schwarz E.M."/>
        </authorList>
    </citation>
    <scope>NUCLEOTIDE SEQUENCE [LARGE SCALE GENOMIC DNA]</scope>
    <source>
        <strain evidence="4 5">Aroian</strain>
        <tissue evidence="4">Whole animal</tissue>
    </source>
</reference>
<evidence type="ECO:0000256" key="3">
    <source>
        <dbReference type="ARBA" id="ARBA00023186"/>
    </source>
</evidence>
<comment type="caution">
    <text evidence="4">The sequence shown here is derived from an EMBL/GenBank/DDBJ whole genome shotgun (WGS) entry which is preliminary data.</text>
</comment>
<dbReference type="InterPro" id="IPR019318">
    <property type="entry name" value="Gua_nucleotide_exch_fac_Ric8"/>
</dbReference>
<dbReference type="PANTHER" id="PTHR12425">
    <property type="entry name" value="SYNEMBRYN"/>
    <property type="match status" value="1"/>
</dbReference>
<organism evidence="4 5">
    <name type="scientific">Necator americanus</name>
    <name type="common">Human hookworm</name>
    <dbReference type="NCBI Taxonomy" id="51031"/>
    <lineage>
        <taxon>Eukaryota</taxon>
        <taxon>Metazoa</taxon>
        <taxon>Ecdysozoa</taxon>
        <taxon>Nematoda</taxon>
        <taxon>Chromadorea</taxon>
        <taxon>Rhabditida</taxon>
        <taxon>Rhabditina</taxon>
        <taxon>Rhabditomorpha</taxon>
        <taxon>Strongyloidea</taxon>
        <taxon>Ancylostomatidae</taxon>
        <taxon>Bunostominae</taxon>
        <taxon>Necator</taxon>
    </lineage>
</organism>
<proteinExistence type="inferred from homology"/>
<dbReference type="Pfam" id="PF10165">
    <property type="entry name" value="Ric8"/>
    <property type="match status" value="1"/>
</dbReference>
<evidence type="ECO:0008006" key="6">
    <source>
        <dbReference type="Google" id="ProtNLM"/>
    </source>
</evidence>